<dbReference type="InterPro" id="IPR007298">
    <property type="entry name" value="Cu-R_lipoprotein_NlpE"/>
</dbReference>
<organism evidence="1 2">
    <name type="scientific">Tenacibaculum piscium</name>
    <dbReference type="NCBI Taxonomy" id="1458515"/>
    <lineage>
        <taxon>Bacteria</taxon>
        <taxon>Pseudomonadati</taxon>
        <taxon>Bacteroidota</taxon>
        <taxon>Flavobacteriia</taxon>
        <taxon>Flavobacteriales</taxon>
        <taxon>Flavobacteriaceae</taxon>
        <taxon>Tenacibaculum</taxon>
    </lineage>
</organism>
<dbReference type="Gene3D" id="2.40.128.640">
    <property type="match status" value="1"/>
</dbReference>
<name>A0A2H1YKF8_9FLAO</name>
<evidence type="ECO:0000313" key="2">
    <source>
        <dbReference type="Proteomes" id="UP000234211"/>
    </source>
</evidence>
<sequence length="255" mass="28238">MKNSYILIIAMTLSLIGCKEVSKKNNEDTLTKQPKTDVEKPLNNDEISKKIIASNGTYTGLLPCASCPGIVSTVFLKKDGTFEKNDFYLDSKDGYFTEKGTFSFTKKNNVILKTATESMSYALEENTLTLLGMDGEKSSSAVSEMYKLTKMSTDEVNFSAEPVKGLLIFGHEVASFQPCGSVKTYWINDVTNGDLTKIYNQKTSQKQTAYTPVIAELILKNTQKTAEGFAEAYHGILEVLEIKSVENISPENYCN</sequence>
<dbReference type="OrthoDB" id="5348860at2"/>
<evidence type="ECO:0000313" key="1">
    <source>
        <dbReference type="EMBL" id="SOS75881.1"/>
    </source>
</evidence>
<accession>A0A2H1YKF8</accession>
<dbReference type="Proteomes" id="UP000234211">
    <property type="component" value="Unassembled WGS sequence"/>
</dbReference>
<dbReference type="RefSeq" id="WP_101918503.1">
    <property type="nucleotide sequence ID" value="NZ_JAJGWS010000004.1"/>
</dbReference>
<keyword evidence="2" id="KW-1185">Reference proteome</keyword>
<proteinExistence type="predicted"/>
<reference evidence="2" key="1">
    <citation type="submission" date="2017-11" db="EMBL/GenBank/DDBJ databases">
        <authorList>
            <person name="Duchaud E."/>
        </authorList>
    </citation>
    <scope>NUCLEOTIDE SEQUENCE [LARGE SCALE GENOMIC DNA]</scope>
    <source>
        <strain evidence="2">Tenacibaculum sp. TNO020</strain>
    </source>
</reference>
<protein>
    <submittedName>
        <fullName evidence="1">Uncharacterized protein</fullName>
    </submittedName>
</protein>
<dbReference type="EMBL" id="OENF01000042">
    <property type="protein sequence ID" value="SOS75881.1"/>
    <property type="molecule type" value="Genomic_DNA"/>
</dbReference>
<dbReference type="PROSITE" id="PS51257">
    <property type="entry name" value="PROKAR_LIPOPROTEIN"/>
    <property type="match status" value="1"/>
</dbReference>
<dbReference type="Pfam" id="PF04170">
    <property type="entry name" value="NlpE"/>
    <property type="match status" value="1"/>
</dbReference>
<gene>
    <name evidence="1" type="ORF">TNO020_70190</name>
</gene>
<dbReference type="AlphaFoldDB" id="A0A2H1YKF8"/>